<reference evidence="4" key="1">
    <citation type="submission" date="2023-07" db="EMBL/GenBank/DDBJ databases">
        <title>draft genome sequence of fig (Ficus carica).</title>
        <authorList>
            <person name="Takahashi T."/>
            <person name="Nishimura K."/>
        </authorList>
    </citation>
    <scope>NUCLEOTIDE SEQUENCE</scope>
</reference>
<accession>A0AA87ZFL8</accession>
<dbReference type="InterPro" id="IPR006041">
    <property type="entry name" value="Pollen_Ole_e1_allergen"/>
</dbReference>
<dbReference type="Pfam" id="PF01190">
    <property type="entry name" value="Pollen_Ole_e_1"/>
    <property type="match status" value="1"/>
</dbReference>
<name>A0AA87ZFL8_FICCA</name>
<keyword evidence="2" id="KW-1015">Disulfide bond</keyword>
<evidence type="ECO:0000313" key="5">
    <source>
        <dbReference type="Proteomes" id="UP001187192"/>
    </source>
</evidence>
<gene>
    <name evidence="4" type="ORF">TIFTF001_004291</name>
</gene>
<organism evidence="4 5">
    <name type="scientific">Ficus carica</name>
    <name type="common">Common fig</name>
    <dbReference type="NCBI Taxonomy" id="3494"/>
    <lineage>
        <taxon>Eukaryota</taxon>
        <taxon>Viridiplantae</taxon>
        <taxon>Streptophyta</taxon>
        <taxon>Embryophyta</taxon>
        <taxon>Tracheophyta</taxon>
        <taxon>Spermatophyta</taxon>
        <taxon>Magnoliopsida</taxon>
        <taxon>eudicotyledons</taxon>
        <taxon>Gunneridae</taxon>
        <taxon>Pentapetalae</taxon>
        <taxon>rosids</taxon>
        <taxon>fabids</taxon>
        <taxon>Rosales</taxon>
        <taxon>Moraceae</taxon>
        <taxon>Ficeae</taxon>
        <taxon>Ficus</taxon>
    </lineage>
</organism>
<comment type="similarity">
    <text evidence="1">Belongs to the Ole e I family.</text>
</comment>
<protein>
    <submittedName>
        <fullName evidence="4">Uncharacterized protein</fullName>
    </submittedName>
</protein>
<evidence type="ECO:0000256" key="2">
    <source>
        <dbReference type="ARBA" id="ARBA00023157"/>
    </source>
</evidence>
<dbReference type="Proteomes" id="UP001187192">
    <property type="component" value="Unassembled WGS sequence"/>
</dbReference>
<keyword evidence="5" id="KW-1185">Reference proteome</keyword>
<dbReference type="Gramene" id="FCD_00012975-RA">
    <property type="protein sequence ID" value="FCD_00012975-RA:cds"/>
    <property type="gene ID" value="FCD_00012975"/>
</dbReference>
<dbReference type="PANTHER" id="PTHR31614:SF40">
    <property type="entry name" value="PROTEIN DOWNSTREAM OF FLC"/>
    <property type="match status" value="1"/>
</dbReference>
<sequence length="164" mass="18217">MARFLVLFALVCALPALVSAHLPTGRPFHITGRIYCDTCRAGFETTASYYISGAKVRVECRDRETLGLQYSMDALTDSTGTFIFKIEDDHEDQICECVLVSSPISDCKLADPGRCRASALLTRYLNGVVNSKHIVNNMGFLKEKPLAGCEQVLKQYFPPDEDDQ</sequence>
<evidence type="ECO:0000256" key="3">
    <source>
        <dbReference type="SAM" id="SignalP"/>
    </source>
</evidence>
<dbReference type="EMBL" id="BTGU01000004">
    <property type="protein sequence ID" value="GMN33697.1"/>
    <property type="molecule type" value="Genomic_DNA"/>
</dbReference>
<proteinExistence type="inferred from homology"/>
<feature type="chain" id="PRO_5041655038" evidence="3">
    <location>
        <begin position="21"/>
        <end position="164"/>
    </location>
</feature>
<evidence type="ECO:0000256" key="1">
    <source>
        <dbReference type="ARBA" id="ARBA00010049"/>
    </source>
</evidence>
<feature type="signal peptide" evidence="3">
    <location>
        <begin position="1"/>
        <end position="20"/>
    </location>
</feature>
<keyword evidence="3" id="KW-0732">Signal</keyword>
<dbReference type="AlphaFoldDB" id="A0AA87ZFL8"/>
<comment type="caution">
    <text evidence="4">The sequence shown here is derived from an EMBL/GenBank/DDBJ whole genome shotgun (WGS) entry which is preliminary data.</text>
</comment>
<evidence type="ECO:0000313" key="4">
    <source>
        <dbReference type="EMBL" id="GMN33697.1"/>
    </source>
</evidence>
<dbReference type="PANTHER" id="PTHR31614">
    <property type="entry name" value="PROTEIN DOWNSTREAM OF FLC-RELATED"/>
    <property type="match status" value="1"/>
</dbReference>